<dbReference type="Gene3D" id="2.180.10.10">
    <property type="entry name" value="RHS repeat-associated core"/>
    <property type="match status" value="1"/>
</dbReference>
<dbReference type="InterPro" id="IPR050708">
    <property type="entry name" value="T6SS_VgrG/RHS"/>
</dbReference>
<dbReference type="RefSeq" id="WP_023949744.1">
    <property type="nucleotide sequence ID" value="NZ_AYSV01000040.1"/>
</dbReference>
<dbReference type="AlphaFoldDB" id="V8G9Q1"/>
<feature type="region of interest" description="Disordered" evidence="1">
    <location>
        <begin position="206"/>
        <end position="226"/>
    </location>
</feature>
<proteinExistence type="predicted"/>
<dbReference type="PANTHER" id="PTHR32305">
    <property type="match status" value="1"/>
</dbReference>
<dbReference type="Pfam" id="PF03527">
    <property type="entry name" value="RHS"/>
    <property type="match status" value="1"/>
</dbReference>
<dbReference type="InterPro" id="IPR001826">
    <property type="entry name" value="RHS"/>
</dbReference>
<dbReference type="InterPro" id="IPR022385">
    <property type="entry name" value="Rhs_assc_core"/>
</dbReference>
<sequence>MCDQIGTPQLLLNQSQEVVWEAESKAWGETYVEPREVKEGVVNNHRFQGQYYDEESELHYNTFRYYDPELGRFISQDPIGLMGGINVYQYAPNPVEWVDPWGLAKFSVLDEIAIQAAKVLPERTRSAVTVAVGRGKSGKLYVSTSEKTTRPAIRDWANNNNIINVNSRTENMHAEESLRNFAPEEMSEIGSSKPICIDCENGMRKNNIDFNEENTSGKKSKNKRKQ</sequence>
<dbReference type="PRINTS" id="PR00394">
    <property type="entry name" value="RHSPROTEIN"/>
</dbReference>
<dbReference type="PATRIC" id="fig|1414851.3.peg.570"/>
<evidence type="ECO:0000259" key="2">
    <source>
        <dbReference type="Pfam" id="PF03527"/>
    </source>
</evidence>
<reference evidence="3 4" key="1">
    <citation type="submission" date="2013-11" db="EMBL/GenBank/DDBJ databases">
        <title>Genomic analysis of Pelistega sp. HM-7.</title>
        <authorList>
            <person name="Kumbhare S.V."/>
            <person name="Shetty S.A."/>
            <person name="Sharma O."/>
            <person name="Dhotre D.P."/>
        </authorList>
    </citation>
    <scope>NUCLEOTIDE SEQUENCE [LARGE SCALE GENOMIC DNA]</scope>
    <source>
        <strain evidence="3 4">HM-7</strain>
    </source>
</reference>
<feature type="domain" description="RHS protein conserved region" evidence="2">
    <location>
        <begin position="2"/>
        <end position="32"/>
    </location>
</feature>
<dbReference type="NCBIfam" id="TIGR03696">
    <property type="entry name" value="Rhs_assc_core"/>
    <property type="match status" value="1"/>
</dbReference>
<comment type="caution">
    <text evidence="3">The sequence shown here is derived from an EMBL/GenBank/DDBJ whole genome shotgun (WGS) entry which is preliminary data.</text>
</comment>
<evidence type="ECO:0000313" key="4">
    <source>
        <dbReference type="Proteomes" id="UP000018766"/>
    </source>
</evidence>
<gene>
    <name evidence="3" type="ORF">V757_02870</name>
</gene>
<name>V8G9Q1_9BURK</name>
<keyword evidence="4" id="KW-1185">Reference proteome</keyword>
<evidence type="ECO:0000256" key="1">
    <source>
        <dbReference type="SAM" id="MobiDB-lite"/>
    </source>
</evidence>
<organism evidence="3 4">
    <name type="scientific">Pelistega indica</name>
    <dbReference type="NCBI Taxonomy" id="1414851"/>
    <lineage>
        <taxon>Bacteria</taxon>
        <taxon>Pseudomonadati</taxon>
        <taxon>Pseudomonadota</taxon>
        <taxon>Betaproteobacteria</taxon>
        <taxon>Burkholderiales</taxon>
        <taxon>Alcaligenaceae</taxon>
        <taxon>Pelistega</taxon>
    </lineage>
</organism>
<protein>
    <submittedName>
        <fullName evidence="3">Type IV secretion protein Rhs</fullName>
    </submittedName>
</protein>
<evidence type="ECO:0000313" key="3">
    <source>
        <dbReference type="EMBL" id="ETD72668.1"/>
    </source>
</evidence>
<dbReference type="Proteomes" id="UP000018766">
    <property type="component" value="Unassembled WGS sequence"/>
</dbReference>
<dbReference type="PANTHER" id="PTHR32305:SF15">
    <property type="entry name" value="PROTEIN RHSA-RELATED"/>
    <property type="match status" value="1"/>
</dbReference>
<dbReference type="EMBL" id="AYSV01000040">
    <property type="protein sequence ID" value="ETD72668.1"/>
    <property type="molecule type" value="Genomic_DNA"/>
</dbReference>
<accession>V8G9Q1</accession>